<feature type="region of interest" description="Disordered" evidence="1">
    <location>
        <begin position="1"/>
        <end position="21"/>
    </location>
</feature>
<reference evidence="2" key="1">
    <citation type="journal article" date="2015" name="Nature">
        <title>Complex archaea that bridge the gap between prokaryotes and eukaryotes.</title>
        <authorList>
            <person name="Spang A."/>
            <person name="Saw J.H."/>
            <person name="Jorgensen S.L."/>
            <person name="Zaremba-Niedzwiedzka K."/>
            <person name="Martijn J."/>
            <person name="Lind A.E."/>
            <person name="van Eijk R."/>
            <person name="Schleper C."/>
            <person name="Guy L."/>
            <person name="Ettema T.J."/>
        </authorList>
    </citation>
    <scope>NUCLEOTIDE SEQUENCE</scope>
</reference>
<feature type="compositionally biased region" description="Acidic residues" evidence="1">
    <location>
        <begin position="9"/>
        <end position="21"/>
    </location>
</feature>
<organism evidence="2">
    <name type="scientific">marine sediment metagenome</name>
    <dbReference type="NCBI Taxonomy" id="412755"/>
    <lineage>
        <taxon>unclassified sequences</taxon>
        <taxon>metagenomes</taxon>
        <taxon>ecological metagenomes</taxon>
    </lineage>
</organism>
<comment type="caution">
    <text evidence="2">The sequence shown here is derived from an EMBL/GenBank/DDBJ whole genome shotgun (WGS) entry which is preliminary data.</text>
</comment>
<name>A0A0F9GAN7_9ZZZZ</name>
<feature type="non-terminal residue" evidence="2">
    <location>
        <position position="39"/>
    </location>
</feature>
<evidence type="ECO:0000256" key="1">
    <source>
        <dbReference type="SAM" id="MobiDB-lite"/>
    </source>
</evidence>
<proteinExistence type="predicted"/>
<dbReference type="AlphaFoldDB" id="A0A0F9GAN7"/>
<sequence length="39" mass="4397">MTATKTMTEEEMFADGEAANDTDPFEIPNFDLMKVVDLK</sequence>
<dbReference type="EMBL" id="LAZR01020808">
    <property type="protein sequence ID" value="KKL87551.1"/>
    <property type="molecule type" value="Genomic_DNA"/>
</dbReference>
<gene>
    <name evidence="2" type="ORF">LCGC14_1933550</name>
</gene>
<protein>
    <submittedName>
        <fullName evidence="2">Uncharacterized protein</fullName>
    </submittedName>
</protein>
<evidence type="ECO:0000313" key="2">
    <source>
        <dbReference type="EMBL" id="KKL87551.1"/>
    </source>
</evidence>
<accession>A0A0F9GAN7</accession>